<keyword evidence="1" id="KW-1133">Transmembrane helix</keyword>
<keyword evidence="1" id="KW-0472">Membrane</keyword>
<feature type="transmembrane region" description="Helical" evidence="1">
    <location>
        <begin position="78"/>
        <end position="95"/>
    </location>
</feature>
<keyword evidence="1" id="KW-0812">Transmembrane</keyword>
<dbReference type="Proteomes" id="UP000799428">
    <property type="component" value="Unassembled WGS sequence"/>
</dbReference>
<name>A0A6G1K2G2_9PLEO</name>
<sequence>MRPTPPVTSQYSVQDNVIPTNLLISAHIPSNSSPTVGCFQLPTFSFPLPASRFLAAPLQPLCSPFAATFASQANFRHARHSVVVVVVVVVIIIILSRQRTYIHSLTAGAAAMGNTCSCRTWFTAPSSHGADDAAAHGFHHPKSKKSILTCLKLMPPTAQTRQSYMPAHTAAVVQHFHFPRYSHIVSMHIAHYYIFYKDQKQIVLPAWSKKDK</sequence>
<gene>
    <name evidence="2" type="ORF">K504DRAFT_504243</name>
</gene>
<keyword evidence="3" id="KW-1185">Reference proteome</keyword>
<evidence type="ECO:0000313" key="3">
    <source>
        <dbReference type="Proteomes" id="UP000799428"/>
    </source>
</evidence>
<protein>
    <submittedName>
        <fullName evidence="2">Uncharacterized protein</fullName>
    </submittedName>
</protein>
<evidence type="ECO:0000313" key="2">
    <source>
        <dbReference type="EMBL" id="KAF2707056.1"/>
    </source>
</evidence>
<accession>A0A6G1K2G2</accession>
<evidence type="ECO:0000256" key="1">
    <source>
        <dbReference type="SAM" id="Phobius"/>
    </source>
</evidence>
<dbReference type="EMBL" id="MU005774">
    <property type="protein sequence ID" value="KAF2707056.1"/>
    <property type="molecule type" value="Genomic_DNA"/>
</dbReference>
<organism evidence="2 3">
    <name type="scientific">Pleomassaria siparia CBS 279.74</name>
    <dbReference type="NCBI Taxonomy" id="1314801"/>
    <lineage>
        <taxon>Eukaryota</taxon>
        <taxon>Fungi</taxon>
        <taxon>Dikarya</taxon>
        <taxon>Ascomycota</taxon>
        <taxon>Pezizomycotina</taxon>
        <taxon>Dothideomycetes</taxon>
        <taxon>Pleosporomycetidae</taxon>
        <taxon>Pleosporales</taxon>
        <taxon>Pleomassariaceae</taxon>
        <taxon>Pleomassaria</taxon>
    </lineage>
</organism>
<proteinExistence type="predicted"/>
<reference evidence="2" key="1">
    <citation type="journal article" date="2020" name="Stud. Mycol.">
        <title>101 Dothideomycetes genomes: a test case for predicting lifestyles and emergence of pathogens.</title>
        <authorList>
            <person name="Haridas S."/>
            <person name="Albert R."/>
            <person name="Binder M."/>
            <person name="Bloem J."/>
            <person name="Labutti K."/>
            <person name="Salamov A."/>
            <person name="Andreopoulos B."/>
            <person name="Baker S."/>
            <person name="Barry K."/>
            <person name="Bills G."/>
            <person name="Bluhm B."/>
            <person name="Cannon C."/>
            <person name="Castanera R."/>
            <person name="Culley D."/>
            <person name="Daum C."/>
            <person name="Ezra D."/>
            <person name="Gonzalez J."/>
            <person name="Henrissat B."/>
            <person name="Kuo A."/>
            <person name="Liang C."/>
            <person name="Lipzen A."/>
            <person name="Lutzoni F."/>
            <person name="Magnuson J."/>
            <person name="Mondo S."/>
            <person name="Nolan M."/>
            <person name="Ohm R."/>
            <person name="Pangilinan J."/>
            <person name="Park H.-J."/>
            <person name="Ramirez L."/>
            <person name="Alfaro M."/>
            <person name="Sun H."/>
            <person name="Tritt A."/>
            <person name="Yoshinaga Y."/>
            <person name="Zwiers L.-H."/>
            <person name="Turgeon B."/>
            <person name="Goodwin S."/>
            <person name="Spatafora J."/>
            <person name="Crous P."/>
            <person name="Grigoriev I."/>
        </authorList>
    </citation>
    <scope>NUCLEOTIDE SEQUENCE</scope>
    <source>
        <strain evidence="2">CBS 279.74</strain>
    </source>
</reference>
<dbReference type="AlphaFoldDB" id="A0A6G1K2G2"/>